<dbReference type="EMBL" id="JANAKD010000221">
    <property type="protein sequence ID" value="KAJ3496104.1"/>
    <property type="molecule type" value="Genomic_DNA"/>
</dbReference>
<sequence length="268" mass="28912">MVDKIVVMIRHDFPIKDFQRDNHGKGGKGGDSVILNTQDPGLNNANFRTPPDGQRPQMNMYLFTKSKPWRDSSLDTGVALHEYTHGLSNRLTGGPDNAGCLDTTESGGLGEGWGDFLASLISLKSTATRPATVNFGKWIVNNPTGIRAYPYSTELKVNHMFILYEVLWNLIDKHGITDNGVPRIPEDNGAPKDGGFLAAKLVIDGLALQPCSPSLIQARDAILDADKALTGGENQAEIWKGFAKRGLGVGAKPKKGGYADSFEVPAGH</sequence>
<reference evidence="1" key="1">
    <citation type="submission" date="2022-07" db="EMBL/GenBank/DDBJ databases">
        <title>Genome Sequence of Lecanicillium saksenae.</title>
        <authorList>
            <person name="Buettner E."/>
        </authorList>
    </citation>
    <scope>NUCLEOTIDE SEQUENCE</scope>
    <source>
        <strain evidence="1">VT-O1</strain>
    </source>
</reference>
<keyword evidence="2" id="KW-1185">Reference proteome</keyword>
<protein>
    <submittedName>
        <fullName evidence="1">Uncharacterized protein</fullName>
    </submittedName>
</protein>
<evidence type="ECO:0000313" key="2">
    <source>
        <dbReference type="Proteomes" id="UP001148737"/>
    </source>
</evidence>
<evidence type="ECO:0000313" key="1">
    <source>
        <dbReference type="EMBL" id="KAJ3496104.1"/>
    </source>
</evidence>
<dbReference type="Proteomes" id="UP001148737">
    <property type="component" value="Unassembled WGS sequence"/>
</dbReference>
<organism evidence="1 2">
    <name type="scientific">Lecanicillium saksenae</name>
    <dbReference type="NCBI Taxonomy" id="468837"/>
    <lineage>
        <taxon>Eukaryota</taxon>
        <taxon>Fungi</taxon>
        <taxon>Dikarya</taxon>
        <taxon>Ascomycota</taxon>
        <taxon>Pezizomycotina</taxon>
        <taxon>Sordariomycetes</taxon>
        <taxon>Hypocreomycetidae</taxon>
        <taxon>Hypocreales</taxon>
        <taxon>Cordycipitaceae</taxon>
        <taxon>Lecanicillium</taxon>
    </lineage>
</organism>
<accession>A0ACC1R287</accession>
<name>A0ACC1R287_9HYPO</name>
<comment type="caution">
    <text evidence="1">The sequence shown here is derived from an EMBL/GenBank/DDBJ whole genome shotgun (WGS) entry which is preliminary data.</text>
</comment>
<proteinExistence type="predicted"/>
<gene>
    <name evidence="1" type="ORF">NLG97_g2908</name>
</gene>